<sequence>MESVKKSFDGGFSENLYFDDDFEKDFIEEKGFDEWTNYRNDWEKFCKLEKESDFPPHLEFELNYSCNLRCPMCTWAVENAAEKKEDWFTFEDYKKIIDEAVSVGTKSIRLCYINEPLIRQDIDQFIDYAVNAGIIDVLITTNGTLLTKAMSKKLIESGLTKINVSLDAISEETYDKIRVGGNLKTTVKNIYDFLELRKEMNKKLPKIRLTFVASKINFHEYDSFVNYWKGKVDSLGIQHLQNPFGEGSFEDDKRGEEIILKKSPIPEKFYCPEPFKRLVLRSTGDTLPCCSFYAVDLVVGNWKKNSLKTIWNNDKMVELRKIHKSGEYYKNNICKNCIHNGTIISD</sequence>
<dbReference type="PANTHER" id="PTHR11228">
    <property type="entry name" value="RADICAL SAM DOMAIN PROTEIN"/>
    <property type="match status" value="1"/>
</dbReference>
<evidence type="ECO:0000256" key="4">
    <source>
        <dbReference type="ARBA" id="ARBA00022723"/>
    </source>
</evidence>
<proteinExistence type="predicted"/>
<keyword evidence="2" id="KW-0004">4Fe-4S</keyword>
<evidence type="ECO:0000256" key="3">
    <source>
        <dbReference type="ARBA" id="ARBA00022691"/>
    </source>
</evidence>
<dbReference type="PANTHER" id="PTHR11228:SF7">
    <property type="entry name" value="PQQA PEPTIDE CYCLASE"/>
    <property type="match status" value="1"/>
</dbReference>
<dbReference type="AlphaFoldDB" id="A0A381W5Z9"/>
<dbReference type="InterPro" id="IPR007197">
    <property type="entry name" value="rSAM"/>
</dbReference>
<dbReference type="InterPro" id="IPR013785">
    <property type="entry name" value="Aldolase_TIM"/>
</dbReference>
<feature type="domain" description="Radical SAM core" evidence="7">
    <location>
        <begin position="52"/>
        <end position="281"/>
    </location>
</feature>
<reference evidence="8" key="1">
    <citation type="submission" date="2018-05" db="EMBL/GenBank/DDBJ databases">
        <authorList>
            <person name="Lanie J.A."/>
            <person name="Ng W.-L."/>
            <person name="Kazmierczak K.M."/>
            <person name="Andrzejewski T.M."/>
            <person name="Davidsen T.M."/>
            <person name="Wayne K.J."/>
            <person name="Tettelin H."/>
            <person name="Glass J.I."/>
            <person name="Rusch D."/>
            <person name="Podicherti R."/>
            <person name="Tsui H.-C.T."/>
            <person name="Winkler M.E."/>
        </authorList>
    </citation>
    <scope>NUCLEOTIDE SEQUENCE</scope>
</reference>
<gene>
    <name evidence="8" type="ORF">METZ01_LOCUS100756</name>
</gene>
<evidence type="ECO:0000256" key="1">
    <source>
        <dbReference type="ARBA" id="ARBA00001966"/>
    </source>
</evidence>
<comment type="cofactor">
    <cofactor evidence="1">
        <name>[4Fe-4S] cluster</name>
        <dbReference type="ChEBI" id="CHEBI:49883"/>
    </cofactor>
</comment>
<dbReference type="PROSITE" id="PS51918">
    <property type="entry name" value="RADICAL_SAM"/>
    <property type="match status" value="1"/>
</dbReference>
<organism evidence="8">
    <name type="scientific">marine metagenome</name>
    <dbReference type="NCBI Taxonomy" id="408172"/>
    <lineage>
        <taxon>unclassified sequences</taxon>
        <taxon>metagenomes</taxon>
        <taxon>ecological metagenomes</taxon>
    </lineage>
</organism>
<keyword evidence="5" id="KW-0408">Iron</keyword>
<dbReference type="GO" id="GO:0051536">
    <property type="term" value="F:iron-sulfur cluster binding"/>
    <property type="evidence" value="ECO:0007669"/>
    <property type="project" value="UniProtKB-KW"/>
</dbReference>
<dbReference type="GO" id="GO:0003824">
    <property type="term" value="F:catalytic activity"/>
    <property type="evidence" value="ECO:0007669"/>
    <property type="project" value="InterPro"/>
</dbReference>
<dbReference type="SUPFAM" id="SSF102114">
    <property type="entry name" value="Radical SAM enzymes"/>
    <property type="match status" value="1"/>
</dbReference>
<evidence type="ECO:0000256" key="5">
    <source>
        <dbReference type="ARBA" id="ARBA00023004"/>
    </source>
</evidence>
<dbReference type="Gene3D" id="3.20.20.70">
    <property type="entry name" value="Aldolase class I"/>
    <property type="match status" value="1"/>
</dbReference>
<dbReference type="SFLD" id="SFLDG01067">
    <property type="entry name" value="SPASM/twitch_domain_containing"/>
    <property type="match status" value="1"/>
</dbReference>
<dbReference type="SFLD" id="SFLDG01387">
    <property type="entry name" value="BtrN-like_SPASM_domain_contain"/>
    <property type="match status" value="1"/>
</dbReference>
<dbReference type="GO" id="GO:0046872">
    <property type="term" value="F:metal ion binding"/>
    <property type="evidence" value="ECO:0007669"/>
    <property type="project" value="UniProtKB-KW"/>
</dbReference>
<keyword evidence="4" id="KW-0479">Metal-binding</keyword>
<evidence type="ECO:0000259" key="7">
    <source>
        <dbReference type="PROSITE" id="PS51918"/>
    </source>
</evidence>
<evidence type="ECO:0000313" key="8">
    <source>
        <dbReference type="EMBL" id="SVA47902.1"/>
    </source>
</evidence>
<dbReference type="InterPro" id="IPR058240">
    <property type="entry name" value="rSAM_sf"/>
</dbReference>
<dbReference type="CDD" id="cd01335">
    <property type="entry name" value="Radical_SAM"/>
    <property type="match status" value="1"/>
</dbReference>
<dbReference type="SFLD" id="SFLDS00029">
    <property type="entry name" value="Radical_SAM"/>
    <property type="match status" value="1"/>
</dbReference>
<keyword evidence="6" id="KW-0411">Iron-sulfur</keyword>
<evidence type="ECO:0000256" key="2">
    <source>
        <dbReference type="ARBA" id="ARBA00022485"/>
    </source>
</evidence>
<dbReference type="InterPro" id="IPR023885">
    <property type="entry name" value="4Fe4S-binding_SPASM_dom"/>
</dbReference>
<dbReference type="Pfam" id="PF04055">
    <property type="entry name" value="Radical_SAM"/>
    <property type="match status" value="1"/>
</dbReference>
<accession>A0A381W5Z9</accession>
<dbReference type="Pfam" id="PF13186">
    <property type="entry name" value="SPASM"/>
    <property type="match status" value="1"/>
</dbReference>
<name>A0A381W5Z9_9ZZZZ</name>
<protein>
    <recommendedName>
        <fullName evidence="7">Radical SAM core domain-containing protein</fullName>
    </recommendedName>
</protein>
<dbReference type="EMBL" id="UINC01010797">
    <property type="protein sequence ID" value="SVA47902.1"/>
    <property type="molecule type" value="Genomic_DNA"/>
</dbReference>
<evidence type="ECO:0000256" key="6">
    <source>
        <dbReference type="ARBA" id="ARBA00023014"/>
    </source>
</evidence>
<dbReference type="InterPro" id="IPR050377">
    <property type="entry name" value="Radical_SAM_PqqE_MftC-like"/>
</dbReference>
<keyword evidence="3" id="KW-0949">S-adenosyl-L-methionine</keyword>
<dbReference type="InterPro" id="IPR034391">
    <property type="entry name" value="AdoMet-like_SPASM_containing"/>
</dbReference>